<keyword evidence="1" id="KW-0479">Metal-binding</keyword>
<dbReference type="EMBL" id="ASHM01002507">
    <property type="protein sequence ID" value="PNY08434.1"/>
    <property type="molecule type" value="Genomic_DNA"/>
</dbReference>
<dbReference type="Gene3D" id="4.10.60.10">
    <property type="entry name" value="Zinc finger, CCHC-type"/>
    <property type="match status" value="1"/>
</dbReference>
<gene>
    <name evidence="4" type="ORF">L195_g004956</name>
</gene>
<feature type="compositionally biased region" description="Basic and acidic residues" evidence="2">
    <location>
        <begin position="86"/>
        <end position="119"/>
    </location>
</feature>
<feature type="domain" description="CCHC-type" evidence="3">
    <location>
        <begin position="128"/>
        <end position="143"/>
    </location>
</feature>
<feature type="domain" description="CCHC-type" evidence="3">
    <location>
        <begin position="149"/>
        <end position="164"/>
    </location>
</feature>
<dbReference type="PROSITE" id="PS50158">
    <property type="entry name" value="ZF_CCHC"/>
    <property type="match status" value="2"/>
</dbReference>
<dbReference type="InterPro" id="IPR001878">
    <property type="entry name" value="Znf_CCHC"/>
</dbReference>
<dbReference type="GO" id="GO:0008270">
    <property type="term" value="F:zinc ion binding"/>
    <property type="evidence" value="ECO:0007669"/>
    <property type="project" value="UniProtKB-KW"/>
</dbReference>
<reference evidence="4 5" key="1">
    <citation type="journal article" date="2014" name="Am. J. Bot.">
        <title>Genome assembly and annotation for red clover (Trifolium pratense; Fabaceae).</title>
        <authorList>
            <person name="Istvanek J."/>
            <person name="Jaros M."/>
            <person name="Krenek A."/>
            <person name="Repkova J."/>
        </authorList>
    </citation>
    <scope>NUCLEOTIDE SEQUENCE [LARGE SCALE GENOMIC DNA]</scope>
    <source>
        <strain evidence="5">cv. Tatra</strain>
        <tissue evidence="4">Young leaves</tissue>
    </source>
</reference>
<evidence type="ECO:0000256" key="2">
    <source>
        <dbReference type="SAM" id="MobiDB-lite"/>
    </source>
</evidence>
<sequence>MEFLSLTQGSMSIGDYAAKFEALIRFCPNYNTAEAEVSKCLKFEDGLRPEIKQFIAYRQIRQFPNLVDACRIYEETSQARSNHYKAISEKKHNGQDKGKPYDRDNQQERRQTTGRRETSGGEGPNSQRCYRCGAVGHRAFECKATSPTCFKCGKEGHLANECRSSNVVCFNCKEPRHISTQCQEPKKAKAEGKVLCLVGEEPETTAAKFTAAVSAATTATIGSIQRL</sequence>
<keyword evidence="1" id="KW-0863">Zinc-finger</keyword>
<dbReference type="InterPro" id="IPR051714">
    <property type="entry name" value="Znf_CCHC_NABP"/>
</dbReference>
<dbReference type="GO" id="GO:0003676">
    <property type="term" value="F:nucleic acid binding"/>
    <property type="evidence" value="ECO:0007669"/>
    <property type="project" value="InterPro"/>
</dbReference>
<dbReference type="SMART" id="SM00343">
    <property type="entry name" value="ZnF_C2HC"/>
    <property type="match status" value="3"/>
</dbReference>
<dbReference type="AlphaFoldDB" id="A0A2K3NZG3"/>
<feature type="region of interest" description="Disordered" evidence="2">
    <location>
        <begin position="86"/>
        <end position="126"/>
    </location>
</feature>
<evidence type="ECO:0000259" key="3">
    <source>
        <dbReference type="PROSITE" id="PS50158"/>
    </source>
</evidence>
<dbReference type="STRING" id="57577.A0A2K3NZG3"/>
<organism evidence="4 5">
    <name type="scientific">Trifolium pratense</name>
    <name type="common">Red clover</name>
    <dbReference type="NCBI Taxonomy" id="57577"/>
    <lineage>
        <taxon>Eukaryota</taxon>
        <taxon>Viridiplantae</taxon>
        <taxon>Streptophyta</taxon>
        <taxon>Embryophyta</taxon>
        <taxon>Tracheophyta</taxon>
        <taxon>Spermatophyta</taxon>
        <taxon>Magnoliopsida</taxon>
        <taxon>eudicotyledons</taxon>
        <taxon>Gunneridae</taxon>
        <taxon>Pentapetalae</taxon>
        <taxon>rosids</taxon>
        <taxon>fabids</taxon>
        <taxon>Fabales</taxon>
        <taxon>Fabaceae</taxon>
        <taxon>Papilionoideae</taxon>
        <taxon>50 kb inversion clade</taxon>
        <taxon>NPAAA clade</taxon>
        <taxon>Hologalegina</taxon>
        <taxon>IRL clade</taxon>
        <taxon>Trifolieae</taxon>
        <taxon>Trifolium</taxon>
    </lineage>
</organism>
<protein>
    <submittedName>
        <fullName evidence="4">Cellular nucleic acid-binding protein</fullName>
    </submittedName>
</protein>
<keyword evidence="1" id="KW-0862">Zinc</keyword>
<reference evidence="4 5" key="2">
    <citation type="journal article" date="2017" name="Front. Plant Sci.">
        <title>Gene Classification and Mining of Molecular Markers Useful in Red Clover (Trifolium pratense) Breeding.</title>
        <authorList>
            <person name="Istvanek J."/>
            <person name="Dluhosova J."/>
            <person name="Dluhos P."/>
            <person name="Patkova L."/>
            <person name="Nedelnik J."/>
            <person name="Repkova J."/>
        </authorList>
    </citation>
    <scope>NUCLEOTIDE SEQUENCE [LARGE SCALE GENOMIC DNA]</scope>
    <source>
        <strain evidence="5">cv. Tatra</strain>
        <tissue evidence="4">Young leaves</tissue>
    </source>
</reference>
<proteinExistence type="predicted"/>
<evidence type="ECO:0000313" key="4">
    <source>
        <dbReference type="EMBL" id="PNY08434.1"/>
    </source>
</evidence>
<evidence type="ECO:0000313" key="5">
    <source>
        <dbReference type="Proteomes" id="UP000236291"/>
    </source>
</evidence>
<dbReference type="Pfam" id="PF00098">
    <property type="entry name" value="zf-CCHC"/>
    <property type="match status" value="2"/>
</dbReference>
<accession>A0A2K3NZG3</accession>
<dbReference type="PANTHER" id="PTHR23002">
    <property type="entry name" value="ZINC FINGER CCHC DOMAIN CONTAINING PROTEIN"/>
    <property type="match status" value="1"/>
</dbReference>
<evidence type="ECO:0000256" key="1">
    <source>
        <dbReference type="PROSITE-ProRule" id="PRU00047"/>
    </source>
</evidence>
<name>A0A2K3NZG3_TRIPR</name>
<dbReference type="SUPFAM" id="SSF57756">
    <property type="entry name" value="Retrovirus zinc finger-like domains"/>
    <property type="match status" value="1"/>
</dbReference>
<dbReference type="Proteomes" id="UP000236291">
    <property type="component" value="Unassembled WGS sequence"/>
</dbReference>
<dbReference type="InterPro" id="IPR036875">
    <property type="entry name" value="Znf_CCHC_sf"/>
</dbReference>
<comment type="caution">
    <text evidence="4">The sequence shown here is derived from an EMBL/GenBank/DDBJ whole genome shotgun (WGS) entry which is preliminary data.</text>
</comment>